<dbReference type="Proteomes" id="UP000237222">
    <property type="component" value="Unassembled WGS sequence"/>
</dbReference>
<dbReference type="OrthoDB" id="192847at2"/>
<dbReference type="PANTHER" id="PTHR30437:SF5">
    <property type="entry name" value="REGULATOR OF NUCLEOSIDE DIPHOSPHATE KINASE"/>
    <property type="match status" value="1"/>
</dbReference>
<proteinExistence type="predicted"/>
<reference evidence="2" key="1">
    <citation type="submission" date="2018-01" db="EMBL/GenBank/DDBJ databases">
        <authorList>
            <person name="Yu X.-D."/>
        </authorList>
    </citation>
    <scope>NUCLEOTIDE SEQUENCE</scope>
    <source>
        <strain evidence="2">ZX-21</strain>
    </source>
</reference>
<sequence length="133" mass="14606">MPINNADDIVVKKSDYKRISQLIITSSLDIRDCLENEMARATVYDDDVYPEDAVCLNSIVDFVDVTTEVKGRVMIVLPVDANVKEMKVSVLSPLGVALIGLRKNATINWIMPGSRVAEIKVVDVSHPNVHVGA</sequence>
<dbReference type="PANTHER" id="PTHR30437">
    <property type="entry name" value="TRANSCRIPTION ELONGATION FACTOR GREA"/>
    <property type="match status" value="1"/>
</dbReference>
<accession>A0A2S4HE68</accession>
<dbReference type="SUPFAM" id="SSF54534">
    <property type="entry name" value="FKBP-like"/>
    <property type="match status" value="1"/>
</dbReference>
<evidence type="ECO:0000313" key="2">
    <source>
        <dbReference type="EMBL" id="POP52284.1"/>
    </source>
</evidence>
<comment type="caution">
    <text evidence="2">The sequence shown here is derived from an EMBL/GenBank/DDBJ whole genome shotgun (WGS) entry which is preliminary data.</text>
</comment>
<dbReference type="EMBL" id="PQGG01000030">
    <property type="protein sequence ID" value="POP52284.1"/>
    <property type="molecule type" value="Genomic_DNA"/>
</dbReference>
<gene>
    <name evidence="2" type="ORF">C0068_12980</name>
</gene>
<dbReference type="Gene3D" id="3.10.50.30">
    <property type="entry name" value="Transcription elongation factor, GreA/GreB, C-terminal domain"/>
    <property type="match status" value="1"/>
</dbReference>
<dbReference type="InterPro" id="IPR023459">
    <property type="entry name" value="Tscrpt_elong_fac_GreA/B_fam"/>
</dbReference>
<dbReference type="InterPro" id="IPR036953">
    <property type="entry name" value="GreA/GreB_C_sf"/>
</dbReference>
<name>A0A2S4HE68_9GAMM</name>
<dbReference type="RefSeq" id="WP_103684900.1">
    <property type="nucleotide sequence ID" value="NZ_PQGG01000030.1"/>
</dbReference>
<dbReference type="InterPro" id="IPR001437">
    <property type="entry name" value="Tscrpt_elong_fac_GreA/B_C"/>
</dbReference>
<evidence type="ECO:0000259" key="1">
    <source>
        <dbReference type="Pfam" id="PF01272"/>
    </source>
</evidence>
<dbReference type="GO" id="GO:0070063">
    <property type="term" value="F:RNA polymerase binding"/>
    <property type="evidence" value="ECO:0007669"/>
    <property type="project" value="InterPro"/>
</dbReference>
<organism evidence="2 3">
    <name type="scientific">Zhongshania marina</name>
    <dbReference type="NCBI Taxonomy" id="2304603"/>
    <lineage>
        <taxon>Bacteria</taxon>
        <taxon>Pseudomonadati</taxon>
        <taxon>Pseudomonadota</taxon>
        <taxon>Gammaproteobacteria</taxon>
        <taxon>Cellvibrionales</taxon>
        <taxon>Spongiibacteraceae</taxon>
        <taxon>Zhongshania</taxon>
    </lineage>
</organism>
<evidence type="ECO:0000313" key="3">
    <source>
        <dbReference type="Proteomes" id="UP000237222"/>
    </source>
</evidence>
<feature type="domain" description="Transcription elongation factor GreA/GreB C-terminal" evidence="1">
    <location>
        <begin position="50"/>
        <end position="125"/>
    </location>
</feature>
<dbReference type="AlphaFoldDB" id="A0A2S4HE68"/>
<dbReference type="GO" id="GO:0032784">
    <property type="term" value="P:regulation of DNA-templated transcription elongation"/>
    <property type="evidence" value="ECO:0007669"/>
    <property type="project" value="InterPro"/>
</dbReference>
<protein>
    <recommendedName>
        <fullName evidence="1">Transcription elongation factor GreA/GreB C-terminal domain-containing protein</fullName>
    </recommendedName>
</protein>
<dbReference type="GO" id="GO:0006354">
    <property type="term" value="P:DNA-templated transcription elongation"/>
    <property type="evidence" value="ECO:0007669"/>
    <property type="project" value="TreeGrafter"/>
</dbReference>
<dbReference type="Pfam" id="PF01272">
    <property type="entry name" value="GreA_GreB"/>
    <property type="match status" value="1"/>
</dbReference>
<dbReference type="GO" id="GO:0003677">
    <property type="term" value="F:DNA binding"/>
    <property type="evidence" value="ECO:0007669"/>
    <property type="project" value="InterPro"/>
</dbReference>